<dbReference type="Ensembl" id="ENSCSAVT00000019697.1">
    <property type="protein sequence ID" value="ENSCSAVP00000019487.1"/>
    <property type="gene ID" value="ENSCSAVG00000011420.1"/>
</dbReference>
<evidence type="ECO:0000313" key="3">
    <source>
        <dbReference type="Ensembl" id="ENSCSAVP00000019487.1"/>
    </source>
</evidence>
<protein>
    <submittedName>
        <fullName evidence="3">Uncharacterized protein</fullName>
    </submittedName>
</protein>
<dbReference type="Gene3D" id="1.20.58.1520">
    <property type="match status" value="1"/>
</dbReference>
<dbReference type="eggNOG" id="KOG4302">
    <property type="taxonomic scope" value="Eukaryota"/>
</dbReference>
<dbReference type="AlphaFoldDB" id="H2ZPH1"/>
<reference evidence="3" key="2">
    <citation type="submission" date="2025-08" db="UniProtKB">
        <authorList>
            <consortium name="Ensembl"/>
        </authorList>
    </citation>
    <scope>IDENTIFICATION</scope>
</reference>
<dbReference type="InParanoid" id="H2ZPH1"/>
<feature type="coiled-coil region" evidence="1">
    <location>
        <begin position="218"/>
        <end position="245"/>
    </location>
</feature>
<reference evidence="3" key="3">
    <citation type="submission" date="2025-09" db="UniProtKB">
        <authorList>
            <consortium name="Ensembl"/>
        </authorList>
    </citation>
    <scope>IDENTIFICATION</scope>
</reference>
<feature type="region of interest" description="Disordered" evidence="2">
    <location>
        <begin position="281"/>
        <end position="326"/>
    </location>
</feature>
<dbReference type="Proteomes" id="UP000007875">
    <property type="component" value="Unassembled WGS sequence"/>
</dbReference>
<reference evidence="4" key="1">
    <citation type="submission" date="2003-08" db="EMBL/GenBank/DDBJ databases">
        <authorList>
            <person name="Birren B."/>
            <person name="Nusbaum C."/>
            <person name="Abebe A."/>
            <person name="Abouelleil A."/>
            <person name="Adekoya E."/>
            <person name="Ait-zahra M."/>
            <person name="Allen N."/>
            <person name="Allen T."/>
            <person name="An P."/>
            <person name="Anderson M."/>
            <person name="Anderson S."/>
            <person name="Arachchi H."/>
            <person name="Armbruster J."/>
            <person name="Bachantsang P."/>
            <person name="Baldwin J."/>
            <person name="Barry A."/>
            <person name="Bayul T."/>
            <person name="Blitshsteyn B."/>
            <person name="Bloom T."/>
            <person name="Blye J."/>
            <person name="Boguslavskiy L."/>
            <person name="Borowsky M."/>
            <person name="Boukhgalter B."/>
            <person name="Brunache A."/>
            <person name="Butler J."/>
            <person name="Calixte N."/>
            <person name="Calvo S."/>
            <person name="Camarata J."/>
            <person name="Campo K."/>
            <person name="Chang J."/>
            <person name="Cheshatsang Y."/>
            <person name="Citroen M."/>
            <person name="Collymore A."/>
            <person name="Considine T."/>
            <person name="Cook A."/>
            <person name="Cooke P."/>
            <person name="Corum B."/>
            <person name="Cuomo C."/>
            <person name="David R."/>
            <person name="Dawoe T."/>
            <person name="Degray S."/>
            <person name="Dodge S."/>
            <person name="Dooley K."/>
            <person name="Dorje P."/>
            <person name="Dorjee K."/>
            <person name="Dorris L."/>
            <person name="Duffey N."/>
            <person name="Dupes A."/>
            <person name="Elkins T."/>
            <person name="Engels R."/>
            <person name="Erickson J."/>
            <person name="Farina A."/>
            <person name="Faro S."/>
            <person name="Ferreira P."/>
            <person name="Fischer H."/>
            <person name="Fitzgerald M."/>
            <person name="Foley K."/>
            <person name="Gage D."/>
            <person name="Galagan J."/>
            <person name="Gearin G."/>
            <person name="Gnerre S."/>
            <person name="Gnirke A."/>
            <person name="Goyette A."/>
            <person name="Graham J."/>
            <person name="Grandbois E."/>
            <person name="Gyaltsen K."/>
            <person name="Hafez N."/>
            <person name="Hagopian D."/>
            <person name="Hagos B."/>
            <person name="Hall J."/>
            <person name="Hatcher B."/>
            <person name="Heller A."/>
            <person name="Higgins H."/>
            <person name="Honan T."/>
            <person name="Horn A."/>
            <person name="Houde N."/>
            <person name="Hughes L."/>
            <person name="Hulme W."/>
            <person name="Husby E."/>
            <person name="Iliev I."/>
            <person name="Jaffe D."/>
            <person name="Jones C."/>
            <person name="Kamal M."/>
            <person name="Kamat A."/>
            <person name="Kamvysselis M."/>
            <person name="Karlsson E."/>
            <person name="Kells C."/>
            <person name="Kieu A."/>
            <person name="Kisner P."/>
            <person name="Kodira C."/>
            <person name="Kulbokas E."/>
            <person name="Labutti K."/>
            <person name="Lama D."/>
            <person name="Landers T."/>
            <person name="Leger J."/>
            <person name="Levine S."/>
            <person name="Lewis D."/>
            <person name="Lewis T."/>
            <person name="Lindblad-toh K."/>
            <person name="Liu X."/>
            <person name="Lokyitsang T."/>
            <person name="Lokyitsang Y."/>
            <person name="Lucien O."/>
            <person name="Lui A."/>
            <person name="Ma L.J."/>
            <person name="Mabbitt R."/>
            <person name="Macdonald J."/>
            <person name="Maclean C."/>
            <person name="Major J."/>
            <person name="Manning J."/>
            <person name="Marabella R."/>
            <person name="Maru K."/>
            <person name="Matthews C."/>
            <person name="Mauceli E."/>
            <person name="Mccarthy M."/>
            <person name="Mcdonough S."/>
            <person name="Mcghee T."/>
            <person name="Meldrim J."/>
            <person name="Meneus L."/>
            <person name="Mesirov J."/>
            <person name="Mihalev A."/>
            <person name="Mihova T."/>
            <person name="Mikkelsen T."/>
            <person name="Mlenga V."/>
            <person name="Moru K."/>
            <person name="Mozes J."/>
            <person name="Mulrain L."/>
            <person name="Munson G."/>
            <person name="Naylor J."/>
            <person name="Newes C."/>
            <person name="Nguyen C."/>
            <person name="Nguyen N."/>
            <person name="Nguyen T."/>
            <person name="Nicol R."/>
            <person name="Nielsen C."/>
            <person name="Nizzari M."/>
            <person name="Norbu C."/>
            <person name="Norbu N."/>
            <person name="O'donnell P."/>
            <person name="Okoawo O."/>
            <person name="O'leary S."/>
            <person name="Omotosho B."/>
            <person name="O'neill K."/>
            <person name="Osman S."/>
            <person name="Parker S."/>
            <person name="Perrin D."/>
            <person name="Phunkhang P."/>
            <person name="Piqani B."/>
            <person name="Purcell S."/>
            <person name="Rachupka T."/>
            <person name="Ramasamy U."/>
            <person name="Rameau R."/>
            <person name="Ray V."/>
            <person name="Raymond C."/>
            <person name="Retta R."/>
            <person name="Richardson S."/>
            <person name="Rise C."/>
            <person name="Rodriguez J."/>
            <person name="Rogers J."/>
            <person name="Rogov P."/>
            <person name="Rutman M."/>
            <person name="Schupbach R."/>
            <person name="Seaman C."/>
            <person name="Settipalli S."/>
            <person name="Sharpe T."/>
            <person name="Sheridan J."/>
            <person name="Sherpa N."/>
            <person name="Shi J."/>
            <person name="Smirnov S."/>
            <person name="Smith C."/>
            <person name="Sougnez C."/>
            <person name="Spencer B."/>
            <person name="Stalker J."/>
            <person name="Stange-thomann N."/>
            <person name="Stavropoulos S."/>
            <person name="Stetson K."/>
            <person name="Stone C."/>
            <person name="Stone S."/>
            <person name="Stubbs M."/>
            <person name="Talamas J."/>
            <person name="Tchuinga P."/>
            <person name="Tenzing P."/>
            <person name="Tesfaye S."/>
            <person name="Theodore J."/>
            <person name="Thoulutsang Y."/>
            <person name="Topham K."/>
            <person name="Towey S."/>
            <person name="Tsamla T."/>
            <person name="Tsomo N."/>
            <person name="Vallee D."/>
            <person name="Vassiliev H."/>
            <person name="Venkataraman V."/>
            <person name="Vinson J."/>
            <person name="Vo A."/>
            <person name="Wade C."/>
            <person name="Wang S."/>
            <person name="Wangchuk T."/>
            <person name="Wangdi T."/>
            <person name="Whittaker C."/>
            <person name="Wilkinson J."/>
            <person name="Wu Y."/>
            <person name="Wyman D."/>
            <person name="Yadav S."/>
            <person name="Yang S."/>
            <person name="Yang X."/>
            <person name="Yeager S."/>
            <person name="Yee E."/>
            <person name="Young G."/>
            <person name="Zainoun J."/>
            <person name="Zembeck L."/>
            <person name="Zimmer A."/>
            <person name="Zody M."/>
            <person name="Lander E."/>
        </authorList>
    </citation>
    <scope>NUCLEOTIDE SEQUENCE [LARGE SCALE GENOMIC DNA]</scope>
</reference>
<keyword evidence="4" id="KW-1185">Reference proteome</keyword>
<keyword evidence="1" id="KW-0175">Coiled coil</keyword>
<evidence type="ECO:0000313" key="4">
    <source>
        <dbReference type="Proteomes" id="UP000007875"/>
    </source>
</evidence>
<organism evidence="3 4">
    <name type="scientific">Ciona savignyi</name>
    <name type="common">Pacific transparent sea squirt</name>
    <dbReference type="NCBI Taxonomy" id="51511"/>
    <lineage>
        <taxon>Eukaryota</taxon>
        <taxon>Metazoa</taxon>
        <taxon>Chordata</taxon>
        <taxon>Tunicata</taxon>
        <taxon>Ascidiacea</taxon>
        <taxon>Phlebobranchia</taxon>
        <taxon>Cionidae</taxon>
        <taxon>Ciona</taxon>
    </lineage>
</organism>
<sequence>MKYDSRHAEFRQIRSSFLSFLKQNDLSPNDATTSFVCYEEPQYPLSEAYLEQMRETHHRNKAVHFRKEITKLWGESNLSAKETETFRAKYLEFPSKIEESLVNRLDKYSSELKLIVRGQLLKRMESAIANIKSLRSQAYMLDDDSMLGFDLYENGTNEQLRSHTENFEKEAENIKRGMAQRARITKPLHDWDNSFEKLIELHQKSQDPERLKNRGGQLLRDERARKALKHQLVKQEKQILEISETNKGNDRFIVNGKNLEEYFAAKWEDLDRIHSSFINNRKMKRKKQTEEEARYGSSNPKKSDLKKLLHPPASKKKRHDDRSMDDSSAGYITSWGDIRSYPVKSIVGKYASRPRKTNKEKAGAGTSAWTTDTMSNREDLIQQAKEIRKRRRRSKSESNIRNVFLTKGENKDYGLLRLHVPNADRLGNQVGYLSSLKDRQNATAAMFSETIQNEPHRSDDTIDHGLLAADEFVGEFNGVLKQQPNCRSSAIGVDFF</sequence>
<evidence type="ECO:0000256" key="2">
    <source>
        <dbReference type="SAM" id="MobiDB-lite"/>
    </source>
</evidence>
<dbReference type="Pfam" id="PF03999">
    <property type="entry name" value="MAP65_ASE1"/>
    <property type="match status" value="1"/>
</dbReference>
<dbReference type="STRING" id="51511.ENSCSAVP00000019487"/>
<dbReference type="HOGENOM" id="CLU_549744_0_0_1"/>
<name>H2ZPH1_CIOSA</name>
<accession>H2ZPH1</accession>
<proteinExistence type="predicted"/>
<evidence type="ECO:0000256" key="1">
    <source>
        <dbReference type="SAM" id="Coils"/>
    </source>
</evidence>